<evidence type="ECO:0000313" key="7">
    <source>
        <dbReference type="EMBL" id="KXZ42124.1"/>
    </source>
</evidence>
<dbReference type="OrthoDB" id="536910at2759"/>
<dbReference type="InterPro" id="IPR051645">
    <property type="entry name" value="PER33/POM33_regulator"/>
</dbReference>
<comment type="caution">
    <text evidence="7">The sequence shown here is derived from an EMBL/GenBank/DDBJ whole genome shotgun (WGS) entry which is preliminary data.</text>
</comment>
<dbReference type="GO" id="GO:0005783">
    <property type="term" value="C:endoplasmic reticulum"/>
    <property type="evidence" value="ECO:0007669"/>
    <property type="project" value="TreeGrafter"/>
</dbReference>
<proteinExistence type="inferred from homology"/>
<dbReference type="PANTHER" id="PTHR12703">
    <property type="entry name" value="TRANSMEMBRANE PROTEIN 33"/>
    <property type="match status" value="1"/>
</dbReference>
<evidence type="ECO:0000313" key="8">
    <source>
        <dbReference type="Proteomes" id="UP000075714"/>
    </source>
</evidence>
<sequence length="167" mass="18838">MHRSKKAWIQRVMPTADFLQLIVSLSFSAHPPMTLVAAPPLILSAYHAAAYAAAHFSGHALWQSHGSRLHALMLRRQPDALLMIAFCEVATGLLLVAQLLTPARSLLTLLFYTQILKLKLHVPDSAVHHRQVWRKLDEMTLPYRRQVPAVERLIQLAVNWFTRVPGA</sequence>
<dbReference type="EMBL" id="LSYV01000199">
    <property type="protein sequence ID" value="KXZ42124.1"/>
    <property type="molecule type" value="Genomic_DNA"/>
</dbReference>
<protein>
    <submittedName>
        <fullName evidence="7">Uncharacterized protein</fullName>
    </submittedName>
</protein>
<dbReference type="Pfam" id="PF03661">
    <property type="entry name" value="TMEM33_Pom33"/>
    <property type="match status" value="1"/>
</dbReference>
<keyword evidence="8" id="KW-1185">Reference proteome</keyword>
<evidence type="ECO:0000256" key="4">
    <source>
        <dbReference type="ARBA" id="ARBA00022989"/>
    </source>
</evidence>
<keyword evidence="3 6" id="KW-0812">Transmembrane</keyword>
<evidence type="ECO:0000256" key="5">
    <source>
        <dbReference type="ARBA" id="ARBA00023136"/>
    </source>
</evidence>
<organism evidence="7 8">
    <name type="scientific">Gonium pectorale</name>
    <name type="common">Green alga</name>
    <dbReference type="NCBI Taxonomy" id="33097"/>
    <lineage>
        <taxon>Eukaryota</taxon>
        <taxon>Viridiplantae</taxon>
        <taxon>Chlorophyta</taxon>
        <taxon>core chlorophytes</taxon>
        <taxon>Chlorophyceae</taxon>
        <taxon>CS clade</taxon>
        <taxon>Chlamydomonadales</taxon>
        <taxon>Volvocaceae</taxon>
        <taxon>Gonium</taxon>
    </lineage>
</organism>
<dbReference type="Proteomes" id="UP000075714">
    <property type="component" value="Unassembled WGS sequence"/>
</dbReference>
<reference evidence="8" key="1">
    <citation type="journal article" date="2016" name="Nat. Commun.">
        <title>The Gonium pectorale genome demonstrates co-option of cell cycle regulation during the evolution of multicellularity.</title>
        <authorList>
            <person name="Hanschen E.R."/>
            <person name="Marriage T.N."/>
            <person name="Ferris P.J."/>
            <person name="Hamaji T."/>
            <person name="Toyoda A."/>
            <person name="Fujiyama A."/>
            <person name="Neme R."/>
            <person name="Noguchi H."/>
            <person name="Minakuchi Y."/>
            <person name="Suzuki M."/>
            <person name="Kawai-Toyooka H."/>
            <person name="Smith D.R."/>
            <person name="Sparks H."/>
            <person name="Anderson J."/>
            <person name="Bakaric R."/>
            <person name="Luria V."/>
            <person name="Karger A."/>
            <person name="Kirschner M.W."/>
            <person name="Durand P.M."/>
            <person name="Michod R.E."/>
            <person name="Nozaki H."/>
            <person name="Olson B.J."/>
        </authorList>
    </citation>
    <scope>NUCLEOTIDE SEQUENCE [LARGE SCALE GENOMIC DNA]</scope>
    <source>
        <strain evidence="8">NIES-2863</strain>
    </source>
</reference>
<dbReference type="AlphaFoldDB" id="A0A150FWX3"/>
<name>A0A150FWX3_GONPE</name>
<keyword evidence="4 6" id="KW-1133">Transmembrane helix</keyword>
<evidence type="ECO:0000256" key="1">
    <source>
        <dbReference type="ARBA" id="ARBA00004141"/>
    </source>
</evidence>
<dbReference type="PANTHER" id="PTHR12703:SF4">
    <property type="entry name" value="TRANSMEMBRANE PROTEIN 33"/>
    <property type="match status" value="1"/>
</dbReference>
<comment type="subcellular location">
    <subcellularLocation>
        <location evidence="1">Membrane</location>
        <topology evidence="1">Multi-pass membrane protein</topology>
    </subcellularLocation>
</comment>
<dbReference type="GO" id="GO:0061024">
    <property type="term" value="P:membrane organization"/>
    <property type="evidence" value="ECO:0007669"/>
    <property type="project" value="TreeGrafter"/>
</dbReference>
<keyword evidence="5 6" id="KW-0472">Membrane</keyword>
<dbReference type="InterPro" id="IPR005344">
    <property type="entry name" value="TMEM33/Pom33"/>
</dbReference>
<evidence type="ECO:0000256" key="6">
    <source>
        <dbReference type="SAM" id="Phobius"/>
    </source>
</evidence>
<accession>A0A150FWX3</accession>
<gene>
    <name evidence="7" type="ORF">GPECTOR_200g362</name>
</gene>
<dbReference type="STRING" id="33097.A0A150FWX3"/>
<evidence type="ECO:0000256" key="2">
    <source>
        <dbReference type="ARBA" id="ARBA00007322"/>
    </source>
</evidence>
<comment type="similarity">
    <text evidence="2">Belongs to the PER33/POM33 family.</text>
</comment>
<dbReference type="GO" id="GO:0071786">
    <property type="term" value="P:endoplasmic reticulum tubular network organization"/>
    <property type="evidence" value="ECO:0007669"/>
    <property type="project" value="TreeGrafter"/>
</dbReference>
<feature type="transmembrane region" description="Helical" evidence="6">
    <location>
        <begin position="80"/>
        <end position="100"/>
    </location>
</feature>
<dbReference type="GO" id="GO:0016020">
    <property type="term" value="C:membrane"/>
    <property type="evidence" value="ECO:0007669"/>
    <property type="project" value="UniProtKB-SubCell"/>
</dbReference>
<evidence type="ECO:0000256" key="3">
    <source>
        <dbReference type="ARBA" id="ARBA00022692"/>
    </source>
</evidence>